<name>A0AAD3T2G7_NEPGR</name>
<comment type="caution">
    <text evidence="1">The sequence shown here is derived from an EMBL/GenBank/DDBJ whole genome shotgun (WGS) entry which is preliminary data.</text>
</comment>
<evidence type="ECO:0000313" key="1">
    <source>
        <dbReference type="EMBL" id="GMH21399.1"/>
    </source>
</evidence>
<dbReference type="EMBL" id="BSYO01000023">
    <property type="protein sequence ID" value="GMH21399.1"/>
    <property type="molecule type" value="Genomic_DNA"/>
</dbReference>
<dbReference type="AlphaFoldDB" id="A0AAD3T2G7"/>
<protein>
    <submittedName>
        <fullName evidence="1">Uncharacterized protein</fullName>
    </submittedName>
</protein>
<keyword evidence="2" id="KW-1185">Reference proteome</keyword>
<proteinExistence type="predicted"/>
<sequence>MFDKRWIGILPNSVTTANSLVGVPNVLGTATASSLMDKQGRKSLLITSSKHFTSGAWQHGGGDADDQLYEDMIFDRCFYIYGGPEQLQ</sequence>
<organism evidence="1 2">
    <name type="scientific">Nepenthes gracilis</name>
    <name type="common">Slender pitcher plant</name>
    <dbReference type="NCBI Taxonomy" id="150966"/>
    <lineage>
        <taxon>Eukaryota</taxon>
        <taxon>Viridiplantae</taxon>
        <taxon>Streptophyta</taxon>
        <taxon>Embryophyta</taxon>
        <taxon>Tracheophyta</taxon>
        <taxon>Spermatophyta</taxon>
        <taxon>Magnoliopsida</taxon>
        <taxon>eudicotyledons</taxon>
        <taxon>Gunneridae</taxon>
        <taxon>Pentapetalae</taxon>
        <taxon>Caryophyllales</taxon>
        <taxon>Nepenthaceae</taxon>
        <taxon>Nepenthes</taxon>
    </lineage>
</organism>
<gene>
    <name evidence="1" type="ORF">Nepgr_023241</name>
</gene>
<dbReference type="Proteomes" id="UP001279734">
    <property type="component" value="Unassembled WGS sequence"/>
</dbReference>
<reference evidence="1" key="1">
    <citation type="submission" date="2023-05" db="EMBL/GenBank/DDBJ databases">
        <title>Nepenthes gracilis genome sequencing.</title>
        <authorList>
            <person name="Fukushima K."/>
        </authorList>
    </citation>
    <scope>NUCLEOTIDE SEQUENCE</scope>
    <source>
        <strain evidence="1">SING2019-196</strain>
    </source>
</reference>
<accession>A0AAD3T2G7</accession>
<evidence type="ECO:0000313" key="2">
    <source>
        <dbReference type="Proteomes" id="UP001279734"/>
    </source>
</evidence>